<dbReference type="SUPFAM" id="SSF49695">
    <property type="entry name" value="gamma-Crystallin-like"/>
    <property type="match status" value="1"/>
</dbReference>
<evidence type="ECO:0000256" key="3">
    <source>
        <dbReference type="ARBA" id="ARBA00022613"/>
    </source>
</evidence>
<reference evidence="7" key="1">
    <citation type="submission" date="2025-08" db="UniProtKB">
        <authorList>
            <consortium name="RefSeq"/>
        </authorList>
    </citation>
    <scope>IDENTIFICATION</scope>
    <source>
        <tissue evidence="7">Blood</tissue>
    </source>
</reference>
<dbReference type="GO" id="GO:0007601">
    <property type="term" value="P:visual perception"/>
    <property type="evidence" value="ECO:0007669"/>
    <property type="project" value="TreeGrafter"/>
</dbReference>
<keyword evidence="3" id="KW-0273">Eye lens protein</keyword>
<dbReference type="PANTHER" id="PTHR11818:SF6">
    <property type="entry name" value="GAMMA-CRYSTALLIN S"/>
    <property type="match status" value="1"/>
</dbReference>
<accession>A0AA97JJB6</accession>
<dbReference type="PANTHER" id="PTHR11818">
    <property type="entry name" value="BETA/GAMMA CRYSTALLIN"/>
    <property type="match status" value="1"/>
</dbReference>
<dbReference type="Proteomes" id="UP001190640">
    <property type="component" value="Chromosome 6"/>
</dbReference>
<evidence type="ECO:0000313" key="7">
    <source>
        <dbReference type="RefSeq" id="XP_054839878.1"/>
    </source>
</evidence>
<dbReference type="GO" id="GO:0005212">
    <property type="term" value="F:structural constituent of eye lens"/>
    <property type="evidence" value="ECO:0007669"/>
    <property type="project" value="UniProtKB-KW"/>
</dbReference>
<dbReference type="CTD" id="1427"/>
<evidence type="ECO:0000256" key="2">
    <source>
        <dbReference type="ARBA" id="ARBA00009646"/>
    </source>
</evidence>
<dbReference type="GO" id="GO:0002088">
    <property type="term" value="P:lens development in camera-type eye"/>
    <property type="evidence" value="ECO:0007669"/>
    <property type="project" value="TreeGrafter"/>
</dbReference>
<feature type="domain" description="Beta/gamma crystallin 'Greek key'" evidence="5">
    <location>
        <begin position="82"/>
        <end position="124"/>
    </location>
</feature>
<comment type="function">
    <text evidence="1">Crystallins are the dominant structural components of the vertebrate eye lens.</text>
</comment>
<comment type="similarity">
    <text evidence="2">Belongs to the beta/gamma-crystallin family.</text>
</comment>
<feature type="domain" description="Beta/gamma crystallin 'Greek key'" evidence="5">
    <location>
        <begin position="43"/>
        <end position="81"/>
    </location>
</feature>
<proteinExistence type="inferred from homology"/>
<keyword evidence="4" id="KW-0677">Repeat</keyword>
<dbReference type="InterPro" id="IPR050252">
    <property type="entry name" value="Beta/Gamma-Crystallin"/>
</dbReference>
<keyword evidence="6" id="KW-1185">Reference proteome</keyword>
<dbReference type="AlphaFoldDB" id="A0AA97JJB6"/>
<dbReference type="PROSITE" id="PS50915">
    <property type="entry name" value="CRYSTALLIN_BETA_GAMMA"/>
    <property type="match status" value="3"/>
</dbReference>
<name>A0AA97JJB6_EUBMA</name>
<dbReference type="FunFam" id="2.60.20.10:FF:000003">
    <property type="entry name" value="Crystallin gamma S"/>
    <property type="match status" value="1"/>
</dbReference>
<dbReference type="Pfam" id="PF00030">
    <property type="entry name" value="Crystall"/>
    <property type="match status" value="2"/>
</dbReference>
<dbReference type="Gene3D" id="2.60.20.10">
    <property type="entry name" value="Crystallins"/>
    <property type="match status" value="2"/>
</dbReference>
<dbReference type="GeneID" id="129332672"/>
<sequence length="215" mass="24785">MTPACDTFVLADTRTTSTAESPSYVAWASCIPSSRNCIALLVFQITFYEGKNFQGRRYECDRDSSDFHTDLSRCNSIRVEGGAWVVYERPNFAGNMYVLTHGEYPEYQRWMGLNDRISSCRSIQLPSGGKYQIQLFEKGDFSGQMHESMEDCPSVMDQFHFREIHSCKVLEGAWVFYEHPNFRGRQYLLERGEYSKPVEWGAASPVVQSFRRIAE</sequence>
<dbReference type="InterPro" id="IPR011024">
    <property type="entry name" value="G_crystallin-like"/>
</dbReference>
<dbReference type="PRINTS" id="PR01367">
    <property type="entry name" value="BGCRYSTALLIN"/>
</dbReference>
<evidence type="ECO:0000259" key="5">
    <source>
        <dbReference type="PROSITE" id="PS50915"/>
    </source>
</evidence>
<feature type="domain" description="Beta/gamma crystallin 'Greek key'" evidence="5">
    <location>
        <begin position="172"/>
        <end position="214"/>
    </location>
</feature>
<protein>
    <submittedName>
        <fullName evidence="7">Gamma-crystallin S</fullName>
    </submittedName>
</protein>
<dbReference type="FunFam" id="2.60.20.10:FF:000001">
    <property type="entry name" value="Crystallin gamma S"/>
    <property type="match status" value="1"/>
</dbReference>
<dbReference type="RefSeq" id="XP_054839878.1">
    <property type="nucleotide sequence ID" value="XM_054983903.1"/>
</dbReference>
<evidence type="ECO:0000313" key="6">
    <source>
        <dbReference type="Proteomes" id="UP001190640"/>
    </source>
</evidence>
<evidence type="ECO:0000256" key="4">
    <source>
        <dbReference type="ARBA" id="ARBA00022737"/>
    </source>
</evidence>
<evidence type="ECO:0000256" key="1">
    <source>
        <dbReference type="ARBA" id="ARBA00003689"/>
    </source>
</evidence>
<organism evidence="6 7">
    <name type="scientific">Eublepharis macularius</name>
    <name type="common">Leopard gecko</name>
    <name type="synonym">Cyrtodactylus macularius</name>
    <dbReference type="NCBI Taxonomy" id="481883"/>
    <lineage>
        <taxon>Eukaryota</taxon>
        <taxon>Metazoa</taxon>
        <taxon>Chordata</taxon>
        <taxon>Craniata</taxon>
        <taxon>Vertebrata</taxon>
        <taxon>Euteleostomi</taxon>
        <taxon>Lepidosauria</taxon>
        <taxon>Squamata</taxon>
        <taxon>Bifurcata</taxon>
        <taxon>Gekkota</taxon>
        <taxon>Eublepharidae</taxon>
        <taxon>Eublepharinae</taxon>
        <taxon>Eublepharis</taxon>
    </lineage>
</organism>
<dbReference type="KEGG" id="emc:129332672"/>
<dbReference type="InterPro" id="IPR001064">
    <property type="entry name" value="Beta/gamma_crystallin"/>
</dbReference>
<dbReference type="SMART" id="SM00247">
    <property type="entry name" value="XTALbg"/>
    <property type="match status" value="2"/>
</dbReference>
<gene>
    <name evidence="7" type="primary">CRYGS</name>
</gene>